<dbReference type="GO" id="GO:0003968">
    <property type="term" value="F:RNA-directed RNA polymerase activity"/>
    <property type="evidence" value="ECO:0007669"/>
    <property type="project" value="UniProtKB-KW"/>
</dbReference>
<protein>
    <recommendedName>
        <fullName evidence="2">RDRP core domain-containing protein</fullName>
    </recommendedName>
</protein>
<feature type="domain" description="RDRP core" evidence="2">
    <location>
        <begin position="517"/>
        <end position="1097"/>
    </location>
</feature>
<evidence type="ECO:0000313" key="3">
    <source>
        <dbReference type="EMBL" id="CAF9912559.1"/>
    </source>
</evidence>
<feature type="compositionally biased region" description="Polar residues" evidence="1">
    <location>
        <begin position="49"/>
        <end position="83"/>
    </location>
</feature>
<dbReference type="GO" id="GO:0033588">
    <property type="term" value="C:elongator holoenzyme complex"/>
    <property type="evidence" value="ECO:0007669"/>
    <property type="project" value="InterPro"/>
</dbReference>
<dbReference type="GO" id="GO:0030422">
    <property type="term" value="P:siRNA processing"/>
    <property type="evidence" value="ECO:0007669"/>
    <property type="project" value="TreeGrafter"/>
</dbReference>
<dbReference type="Proteomes" id="UP000664169">
    <property type="component" value="Unassembled WGS sequence"/>
</dbReference>
<proteinExistence type="predicted"/>
<dbReference type="CDD" id="cd19495">
    <property type="entry name" value="Elp6"/>
    <property type="match status" value="1"/>
</dbReference>
<evidence type="ECO:0000256" key="1">
    <source>
        <dbReference type="SAM" id="MobiDB-lite"/>
    </source>
</evidence>
<dbReference type="UniPathway" id="UPA00988"/>
<name>A0A8H3ETV9_9LECA</name>
<dbReference type="EMBL" id="CAJPDQ010000007">
    <property type="protein sequence ID" value="CAF9912559.1"/>
    <property type="molecule type" value="Genomic_DNA"/>
</dbReference>
<dbReference type="SUPFAM" id="SSF54928">
    <property type="entry name" value="RNA-binding domain, RBD"/>
    <property type="match status" value="1"/>
</dbReference>
<feature type="compositionally biased region" description="Polar residues" evidence="1">
    <location>
        <begin position="11"/>
        <end position="30"/>
    </location>
</feature>
<evidence type="ECO:0000259" key="2">
    <source>
        <dbReference type="Pfam" id="PF05183"/>
    </source>
</evidence>
<keyword evidence="4" id="KW-1185">Reference proteome</keyword>
<reference evidence="3" key="1">
    <citation type="submission" date="2021-03" db="EMBL/GenBank/DDBJ databases">
        <authorList>
            <person name="Tagirdzhanova G."/>
        </authorList>
    </citation>
    <scope>NUCLEOTIDE SEQUENCE</scope>
</reference>
<dbReference type="InterPro" id="IPR007855">
    <property type="entry name" value="RDRP"/>
</dbReference>
<sequence length="1544" mass="174288">MELQQADHQDSATQHRSVSTPGIDNVTKPQESPPQADVVDSIPNEECSHSQNSSCQEAGGSSSNPPNTAYTFPINPGNTTTPEVRQRQEFNDGLQWYQRPIVKIKVSGLPVSIDTKHVWQRFEEYGSIQSIEIVQDLKGQPKAFILYRPAPKVDFWNRSRFRFPWMGREWRVSLKMIESSYTELYQVGAARNLYPQILELSAEFLDFGILYTASSMKTFYQSQATSEAPIFFRLNLIARRIEIVFPHEVHIKTNEKQTIYRSTYRFTLSLNAPIRLFKIGGTSKDDANAIIILTESPPEFSREYAQKDCHKAGQSRWQANDVWHRVTDLGNDEFYQNKHPTSLSNSNLNVNLGRWTTYRIGFGNGVLQSDNAIRTLDVLASFNLETLYVTGFEMVTKPVRSVFELLEIWSAKTDQQPMGIESLTEIFRGIRVSLDFQVRYQLEVCISEGYLSEYNLDLEFLETLQKMEPSRARGLLVGVAAKKQRFFDPMNIFNEVRIKPDSLRLPNHSFYSRSIVITPTTIYLATPSLDVSNRVIRRYREHTDRFLRVRFAEERPRGRLQSSANSEAMTQVYIKVKEVLMNGIVIGNRHYQFLAFGNSQLREHAAYFFCSAPGLFPENIREWMGTFDDKVVAKYAARLGQCFSTTRACLGINPSLGEMLDDKTSDGKHNFTDGVGIISPFLAKVAASECGTLTLEGTSPSALQFRLGGCKGVLAVWPWVRQNMGHDIYIRPSQAKFLARHQGLEINRWSQFSSAYLNRQLITILKTLGVKDSVFREKLDRQLSQLDEAMVNPIVAVKMLQRDIDPHQMSLELATMVKNHFQVAKEPFMLSVLHLWRAYTIKWLKEKAKILVHKGAHLLGVIDETKTLRGHFNEEQVYAQATHDPDYLPQIFVQLSNYDDDTGMSGPKIIEGIVVLARNPSLHPGDIRVVRAVNNEDLRHLKDVVVLPKNGDRDLASMCSGGDLDGDDFIIIWDQALIPTEWNHEPMDFTPPPPLVVDHAITMDDITSFFVQYIKNDNLGSVANAHLAWADQSPEGAKAKQCLELASIHSIAVDYPKSGNAAVMPPLLRPKLWPHFMEKPKGSYHSKTALGRLYDRVELVDFKPDYTKPFDNRILDKCRADEVTYNKVAHIKAEYDEGVRRIMVQHGIEHELEVWSTFVLRHNGIVNNYKFNEEIGRLSASLKEAIRNKCYDEAGGRTYEKIAPFAAAMYKVTSLQIQDALQKIGQGIVPTRHSMPYISFPWIFASVLGDIALGRSFLEVSDKQFYNAMTDHSGIPHLLSAYLQFPPEASLTVLTSVLNATTNWLLLRHLLVASEKTRSNETGHAAPNVVFVSFLRDWDFWRDGSRRLGLDLNQAVQSGRIIYIDGLTKLFTGSTKLESSLSTTGTRHSIVDSRLLSIANVISNALASAETANRKKPLCIIDGLDFLLASTQISSADVLSTLMGWRDSSYAMVLAVSSDQALLHTQQTPLDIEHAAFVTGLVHQAYLVMSLRLLSTGAAKDVSGVLRLSRGGSVDEIDDRQIDEREVLYLVSGDGSVRVFERGA</sequence>
<dbReference type="PANTHER" id="PTHR23079">
    <property type="entry name" value="RNA-DEPENDENT RNA POLYMERASE"/>
    <property type="match status" value="1"/>
</dbReference>
<gene>
    <name evidence="3" type="ORF">GOMPHAMPRED_007693</name>
</gene>
<dbReference type="InterPro" id="IPR018627">
    <property type="entry name" value="ELP6"/>
</dbReference>
<dbReference type="GO" id="GO:0002098">
    <property type="term" value="P:tRNA wobble uridine modification"/>
    <property type="evidence" value="ECO:0007669"/>
    <property type="project" value="InterPro"/>
</dbReference>
<dbReference type="OrthoDB" id="6513042at2759"/>
<dbReference type="GO" id="GO:0003723">
    <property type="term" value="F:RNA binding"/>
    <property type="evidence" value="ECO:0007669"/>
    <property type="project" value="UniProtKB-KW"/>
</dbReference>
<feature type="region of interest" description="Disordered" evidence="1">
    <location>
        <begin position="1"/>
        <end position="83"/>
    </location>
</feature>
<accession>A0A8H3ETV9</accession>
<dbReference type="InterPro" id="IPR057596">
    <property type="entry name" value="RDRP_core"/>
</dbReference>
<feature type="compositionally biased region" description="Basic and acidic residues" evidence="1">
    <location>
        <begin position="1"/>
        <end position="10"/>
    </location>
</feature>
<organism evidence="3 4">
    <name type="scientific">Gomphillus americanus</name>
    <dbReference type="NCBI Taxonomy" id="1940652"/>
    <lineage>
        <taxon>Eukaryota</taxon>
        <taxon>Fungi</taxon>
        <taxon>Dikarya</taxon>
        <taxon>Ascomycota</taxon>
        <taxon>Pezizomycotina</taxon>
        <taxon>Lecanoromycetes</taxon>
        <taxon>OSLEUM clade</taxon>
        <taxon>Ostropomycetidae</taxon>
        <taxon>Ostropales</taxon>
        <taxon>Graphidaceae</taxon>
        <taxon>Gomphilloideae</taxon>
        <taxon>Gomphillus</taxon>
    </lineage>
</organism>
<dbReference type="InterPro" id="IPR035979">
    <property type="entry name" value="RBD_domain_sf"/>
</dbReference>
<dbReference type="PANTHER" id="PTHR23079:SF55">
    <property type="entry name" value="RNA-DIRECTED RNA POLYMERASE"/>
    <property type="match status" value="1"/>
</dbReference>
<dbReference type="CDD" id="cd00590">
    <property type="entry name" value="RRM_SF"/>
    <property type="match status" value="1"/>
</dbReference>
<dbReference type="InterPro" id="IPR027417">
    <property type="entry name" value="P-loop_NTPase"/>
</dbReference>
<comment type="caution">
    <text evidence="3">The sequence shown here is derived from an EMBL/GenBank/DDBJ whole genome shotgun (WGS) entry which is preliminary data.</text>
</comment>
<dbReference type="GO" id="GO:0031380">
    <property type="term" value="C:nuclear RNA-directed RNA polymerase complex"/>
    <property type="evidence" value="ECO:0007669"/>
    <property type="project" value="TreeGrafter"/>
</dbReference>
<dbReference type="Gene3D" id="3.40.50.300">
    <property type="entry name" value="P-loop containing nucleotide triphosphate hydrolases"/>
    <property type="match status" value="1"/>
</dbReference>
<evidence type="ECO:0000313" key="4">
    <source>
        <dbReference type="Proteomes" id="UP000664169"/>
    </source>
</evidence>
<dbReference type="Pfam" id="PF09807">
    <property type="entry name" value="ELP6"/>
    <property type="match status" value="1"/>
</dbReference>
<dbReference type="Pfam" id="PF05183">
    <property type="entry name" value="RdRP"/>
    <property type="match status" value="1"/>
</dbReference>